<evidence type="ECO:0000313" key="3">
    <source>
        <dbReference type="Proteomes" id="UP000231382"/>
    </source>
</evidence>
<feature type="transmembrane region" description="Helical" evidence="1">
    <location>
        <begin position="285"/>
        <end position="302"/>
    </location>
</feature>
<name>A0A2H0W7M5_9BACT</name>
<gene>
    <name evidence="2" type="ORF">COT78_00110</name>
</gene>
<comment type="caution">
    <text evidence="2">The sequence shown here is derived from an EMBL/GenBank/DDBJ whole genome shotgun (WGS) entry which is preliminary data.</text>
</comment>
<keyword evidence="1" id="KW-0472">Membrane</keyword>
<accession>A0A2H0W7M5</accession>
<dbReference type="AlphaFoldDB" id="A0A2H0W7M5"/>
<dbReference type="EMBL" id="PEZW01000001">
    <property type="protein sequence ID" value="PIS08091.1"/>
    <property type="molecule type" value="Genomic_DNA"/>
</dbReference>
<feature type="transmembrane region" description="Helical" evidence="1">
    <location>
        <begin position="261"/>
        <end position="279"/>
    </location>
</feature>
<keyword evidence="1" id="KW-1133">Transmembrane helix</keyword>
<dbReference type="Proteomes" id="UP000231382">
    <property type="component" value="Unassembled WGS sequence"/>
</dbReference>
<reference evidence="3" key="1">
    <citation type="submission" date="2017-09" db="EMBL/GenBank/DDBJ databases">
        <title>Depth-based differentiation of microbial function through sediment-hosted aquifers and enrichment of novel symbionts in the deep terrestrial subsurface.</title>
        <authorList>
            <person name="Probst A.J."/>
            <person name="Ladd B."/>
            <person name="Jarett J.K."/>
            <person name="Geller-Mcgrath D.E."/>
            <person name="Sieber C.M.K."/>
            <person name="Emerson J.B."/>
            <person name="Anantharaman K."/>
            <person name="Thomas B.C."/>
            <person name="Malmstrom R."/>
            <person name="Stieglmeier M."/>
            <person name="Klingl A."/>
            <person name="Woyke T."/>
            <person name="Ryan C.M."/>
            <person name="Banfield J.F."/>
        </authorList>
    </citation>
    <scope>NUCLEOTIDE SEQUENCE [LARGE SCALE GENOMIC DNA]</scope>
</reference>
<evidence type="ECO:0000256" key="1">
    <source>
        <dbReference type="SAM" id="Phobius"/>
    </source>
</evidence>
<proteinExistence type="predicted"/>
<feature type="transmembrane region" description="Helical" evidence="1">
    <location>
        <begin position="314"/>
        <end position="332"/>
    </location>
</feature>
<feature type="transmembrane region" description="Helical" evidence="1">
    <location>
        <begin position="98"/>
        <end position="131"/>
    </location>
</feature>
<protein>
    <recommendedName>
        <fullName evidence="4">Glycosyltransferase RgtA/B/C/D-like domain-containing protein</fullName>
    </recommendedName>
</protein>
<organism evidence="2 3">
    <name type="scientific">Candidatus Berkelbacteria bacterium CG10_big_fil_rev_8_21_14_0_10_43_13</name>
    <dbReference type="NCBI Taxonomy" id="1974514"/>
    <lineage>
        <taxon>Bacteria</taxon>
        <taxon>Candidatus Berkelbacteria</taxon>
    </lineage>
</organism>
<evidence type="ECO:0008006" key="4">
    <source>
        <dbReference type="Google" id="ProtNLM"/>
    </source>
</evidence>
<feature type="transmembrane region" description="Helical" evidence="1">
    <location>
        <begin position="229"/>
        <end position="254"/>
    </location>
</feature>
<feature type="transmembrane region" description="Helical" evidence="1">
    <location>
        <begin position="143"/>
        <end position="168"/>
    </location>
</feature>
<feature type="transmembrane region" description="Helical" evidence="1">
    <location>
        <begin position="65"/>
        <end position="86"/>
    </location>
</feature>
<keyword evidence="1" id="KW-0812">Transmembrane</keyword>
<evidence type="ECO:0000313" key="2">
    <source>
        <dbReference type="EMBL" id="PIS08091.1"/>
    </source>
</evidence>
<sequence>MVIGMTLSSFSWLDPDLGWHLYLGQKMVETKSLINHAVGYNYFVNLQIPDHEWLSNLILFQLSRISITAVLALFFVFSLIFSFLLLRIVQKADSSKSTILFSLSIVTLSLTITYGLRLQVLLLLAVALLIYVYLYVDEMRKRMFLYLIIFTLGINLHGGLLTLMPIPILLELKFKKNKKWKIVNIRQLLLIVLLLATTTLLTPYGLRYWQLIFNYSSSTTYLTNIAEWLPIYSFPFHIYNIIFPLSLVLFCLTINNYWKKIPINWVLIYIFYGFLGIRFMRYFPIFMILILFHLALSFKNVQKNVLLNKTPRKILVIFFTILAALFTILSWSENFQTAGGPFSDITYPNKASQFLTKNPIQSGNLFNPYEWGGYLLWKNPDQKVFVDGRGPQTLTGKGNSILDEYLKFNSDSESVIKAQLIKYDISEILLNTTPRKYDWINEQLLRFTQTKKISLQKKPALGEYLKHSQDWQLVYKDNISEIYRRK</sequence>
<feature type="transmembrane region" description="Helical" evidence="1">
    <location>
        <begin position="188"/>
        <end position="209"/>
    </location>
</feature>